<evidence type="ECO:0000313" key="3">
    <source>
        <dbReference type="Proteomes" id="UP000694941"/>
    </source>
</evidence>
<keyword evidence="3" id="KW-1185">Reference proteome</keyword>
<keyword evidence="2" id="KW-0812">Transmembrane</keyword>
<dbReference type="Proteomes" id="UP000694941">
    <property type="component" value="Unplaced"/>
</dbReference>
<feature type="compositionally biased region" description="Polar residues" evidence="1">
    <location>
        <begin position="141"/>
        <end position="154"/>
    </location>
</feature>
<protein>
    <submittedName>
        <fullName evidence="4 5">Uncharacterized protein LOC111086894</fullName>
    </submittedName>
</protein>
<keyword evidence="2" id="KW-1133">Transmembrane helix</keyword>
<evidence type="ECO:0000256" key="2">
    <source>
        <dbReference type="SAM" id="Phobius"/>
    </source>
</evidence>
<dbReference type="RefSeq" id="XP_022247298.1">
    <property type="nucleotide sequence ID" value="XM_022391590.1"/>
</dbReference>
<dbReference type="RefSeq" id="XP_022247299.1">
    <property type="nucleotide sequence ID" value="XM_022391591.1"/>
</dbReference>
<gene>
    <name evidence="4 5" type="primary">LOC111086894</name>
</gene>
<organism evidence="3 5">
    <name type="scientific">Limulus polyphemus</name>
    <name type="common">Atlantic horseshoe crab</name>
    <dbReference type="NCBI Taxonomy" id="6850"/>
    <lineage>
        <taxon>Eukaryota</taxon>
        <taxon>Metazoa</taxon>
        <taxon>Ecdysozoa</taxon>
        <taxon>Arthropoda</taxon>
        <taxon>Chelicerata</taxon>
        <taxon>Merostomata</taxon>
        <taxon>Xiphosura</taxon>
        <taxon>Limulidae</taxon>
        <taxon>Limulus</taxon>
    </lineage>
</organism>
<evidence type="ECO:0000256" key="1">
    <source>
        <dbReference type="SAM" id="MobiDB-lite"/>
    </source>
</evidence>
<accession>A0ABM1SUJ3</accession>
<evidence type="ECO:0000313" key="5">
    <source>
        <dbReference type="RefSeq" id="XP_022247299.1"/>
    </source>
</evidence>
<feature type="region of interest" description="Disordered" evidence="1">
    <location>
        <begin position="50"/>
        <end position="94"/>
    </location>
</feature>
<feature type="compositionally biased region" description="Basic residues" evidence="1">
    <location>
        <begin position="72"/>
        <end position="88"/>
    </location>
</feature>
<feature type="transmembrane region" description="Helical" evidence="2">
    <location>
        <begin position="182"/>
        <end position="206"/>
    </location>
</feature>
<evidence type="ECO:0000313" key="4">
    <source>
        <dbReference type="RefSeq" id="XP_022247298.1"/>
    </source>
</evidence>
<proteinExistence type="predicted"/>
<name>A0ABM1SUJ3_LIMPO</name>
<feature type="region of interest" description="Disordered" evidence="1">
    <location>
        <begin position="133"/>
        <end position="154"/>
    </location>
</feature>
<dbReference type="GeneID" id="111086894"/>
<sequence length="251" mass="27863">MEVDKILEESSSNITTISGRPCHIAVQLSNGQNFDHNQKVPRIEIEGNLWRQDSDKSDSVRSSDGAVAPSRSSRRSCRHESRRLRRSVSAREAELVRPKVKRSISERGEHLIRHHRHHRRLSQRSRPVSYSGITAADRPTFPNNLKNGNVSSLSDSGRTVAVELGPTETPGGPKETRRKHMVFAVVLISLAILTASVLLVTITLLLSPGVDNVIRKENQEIFRVWSSTSTPQEGAQNALANQTYKATGQPV</sequence>
<reference evidence="4 5" key="1">
    <citation type="submission" date="2025-05" db="UniProtKB">
        <authorList>
            <consortium name="RefSeq"/>
        </authorList>
    </citation>
    <scope>IDENTIFICATION</scope>
    <source>
        <tissue evidence="4 5">Muscle</tissue>
    </source>
</reference>
<keyword evidence="2" id="KW-0472">Membrane</keyword>
<feature type="compositionally biased region" description="Basic and acidic residues" evidence="1">
    <location>
        <begin position="52"/>
        <end position="61"/>
    </location>
</feature>